<organism evidence="9 10">
    <name type="scientific">Monoraphidium neglectum</name>
    <dbReference type="NCBI Taxonomy" id="145388"/>
    <lineage>
        <taxon>Eukaryota</taxon>
        <taxon>Viridiplantae</taxon>
        <taxon>Chlorophyta</taxon>
        <taxon>core chlorophytes</taxon>
        <taxon>Chlorophyceae</taxon>
        <taxon>CS clade</taxon>
        <taxon>Sphaeropleales</taxon>
        <taxon>Selenastraceae</taxon>
        <taxon>Monoraphidium</taxon>
    </lineage>
</organism>
<dbReference type="KEGG" id="mng:MNEG_5493"/>
<evidence type="ECO:0000313" key="9">
    <source>
        <dbReference type="EMBL" id="KIZ02466.1"/>
    </source>
</evidence>
<dbReference type="Pfam" id="PF01764">
    <property type="entry name" value="Lipase_3"/>
    <property type="match status" value="1"/>
</dbReference>
<gene>
    <name evidence="9" type="ORF">MNEG_5493</name>
</gene>
<name>A0A0D2NA54_9CHLO</name>
<dbReference type="SUPFAM" id="SSF53474">
    <property type="entry name" value="alpha/beta-Hydrolases"/>
    <property type="match status" value="1"/>
</dbReference>
<evidence type="ECO:0000259" key="8">
    <source>
        <dbReference type="Pfam" id="PF01764"/>
    </source>
</evidence>
<keyword evidence="3" id="KW-0934">Plastid</keyword>
<dbReference type="EMBL" id="KK101042">
    <property type="protein sequence ID" value="KIZ02466.1"/>
    <property type="molecule type" value="Genomic_DNA"/>
</dbReference>
<keyword evidence="2" id="KW-0150">Chloroplast</keyword>
<dbReference type="InterPro" id="IPR029058">
    <property type="entry name" value="AB_hydrolase_fold"/>
</dbReference>
<dbReference type="AlphaFoldDB" id="A0A0D2NA54"/>
<keyword evidence="4" id="KW-0378">Hydrolase</keyword>
<evidence type="ECO:0000256" key="3">
    <source>
        <dbReference type="ARBA" id="ARBA00022640"/>
    </source>
</evidence>
<dbReference type="Gene3D" id="3.40.50.1820">
    <property type="entry name" value="alpha/beta hydrolase"/>
    <property type="match status" value="1"/>
</dbReference>
<evidence type="ECO:0000313" key="10">
    <source>
        <dbReference type="Proteomes" id="UP000054498"/>
    </source>
</evidence>
<sequence length="621" mass="67785">MVGSDPAAPGAPAGVYTLPQNGRRYPIMVILKHASTRHLVVAIRGSNTKLEWARNFMYNRTLQLPFALNNGSDTAKIPGETHVGFTLGFDALWPHVRTALEAEVAAAGSNIKAITLTGHSQGAAVATMLSYAVQTFLIHRNINIKAGLVTFGGPLVGDSRFAASINAAVNIRRIAFENDPFTILPCASAKDAKQASMPACANTLVPTVDTAGSGRDYWSDYQHPGGEIMVRASDMLVQTDVWTFTNHIKMTASKGLVAGVHGCPYICFFRQFSSGDPRNNNCLMKRVPEDSLLLMSNGYCQGFPNDGDDWPTPAIDRQLLTDTSVFPAAGARPPMWNFRTYADSRSWSCSTAENNMMTVEVRHKPIPGVTPEMLFWLYNNMQGASVVNGTKYPNFLLFHPRDHVYYWTSHSPFNSPAAKHSKLTPMTNWREFQATGCKETGDMSAPYVCPSGPNVPNPGVTKATKPGDYLKLSIDHVNGTSVVRIMESNKIQFAVRGCSRAGCAWSVRTEHSWEATPDGLAVTTRQEIGLRWKLATKGINPRIVNAWRNGVAPDKKCNRVALHFIEEYGGLQHWLPAAFQQAQGKAPASPAALYSAASVDDAAPVAPNDEALGRMMSDYDF</sequence>
<keyword evidence="7" id="KW-0443">Lipid metabolism</keyword>
<protein>
    <recommendedName>
        <fullName evidence="8">Fungal lipase-type domain-containing protein</fullName>
    </recommendedName>
</protein>
<evidence type="ECO:0000256" key="7">
    <source>
        <dbReference type="ARBA" id="ARBA00023098"/>
    </source>
</evidence>
<evidence type="ECO:0000256" key="2">
    <source>
        <dbReference type="ARBA" id="ARBA00022528"/>
    </source>
</evidence>
<evidence type="ECO:0000256" key="5">
    <source>
        <dbReference type="ARBA" id="ARBA00022946"/>
    </source>
</evidence>
<keyword evidence="5" id="KW-0809">Transit peptide</keyword>
<dbReference type="PANTHER" id="PTHR31403:SF54">
    <property type="entry name" value="PHOSPHOLIPASE A(1) DAD1, CHLOROPLASTIC"/>
    <property type="match status" value="1"/>
</dbReference>
<evidence type="ECO:0000256" key="6">
    <source>
        <dbReference type="ARBA" id="ARBA00022963"/>
    </source>
</evidence>
<dbReference type="InterPro" id="IPR002921">
    <property type="entry name" value="Fungal_lipase-type"/>
</dbReference>
<dbReference type="GO" id="GO:0016042">
    <property type="term" value="P:lipid catabolic process"/>
    <property type="evidence" value="ECO:0007669"/>
    <property type="project" value="UniProtKB-KW"/>
</dbReference>
<dbReference type="CDD" id="cd00519">
    <property type="entry name" value="Lipase_3"/>
    <property type="match status" value="1"/>
</dbReference>
<evidence type="ECO:0000256" key="1">
    <source>
        <dbReference type="ARBA" id="ARBA00004229"/>
    </source>
</evidence>
<proteinExistence type="predicted"/>
<comment type="subcellular location">
    <subcellularLocation>
        <location evidence="1">Plastid</location>
        <location evidence="1">Chloroplast</location>
    </subcellularLocation>
</comment>
<dbReference type="GO" id="GO:0004620">
    <property type="term" value="F:phospholipase activity"/>
    <property type="evidence" value="ECO:0007669"/>
    <property type="project" value="TreeGrafter"/>
</dbReference>
<reference evidence="9 10" key="1">
    <citation type="journal article" date="2013" name="BMC Genomics">
        <title>Reconstruction of the lipid metabolism for the microalga Monoraphidium neglectum from its genome sequence reveals characteristics suitable for biofuel production.</title>
        <authorList>
            <person name="Bogen C."/>
            <person name="Al-Dilaimi A."/>
            <person name="Albersmeier A."/>
            <person name="Wichmann J."/>
            <person name="Grundmann M."/>
            <person name="Rupp O."/>
            <person name="Lauersen K.J."/>
            <person name="Blifernez-Klassen O."/>
            <person name="Kalinowski J."/>
            <person name="Goesmann A."/>
            <person name="Mussgnug J.H."/>
            <person name="Kruse O."/>
        </authorList>
    </citation>
    <scope>NUCLEOTIDE SEQUENCE [LARGE SCALE GENOMIC DNA]</scope>
    <source>
        <strain evidence="9 10">SAG 48.87</strain>
    </source>
</reference>
<evidence type="ECO:0000256" key="4">
    <source>
        <dbReference type="ARBA" id="ARBA00022801"/>
    </source>
</evidence>
<accession>A0A0D2NA54</accession>
<feature type="domain" description="Fungal lipase-type" evidence="8">
    <location>
        <begin position="40"/>
        <end position="186"/>
    </location>
</feature>
<dbReference type="GeneID" id="25738370"/>
<dbReference type="Proteomes" id="UP000054498">
    <property type="component" value="Unassembled WGS sequence"/>
</dbReference>
<keyword evidence="6" id="KW-0442">Lipid degradation</keyword>
<dbReference type="OrthoDB" id="508212at2759"/>
<dbReference type="RefSeq" id="XP_013901485.1">
    <property type="nucleotide sequence ID" value="XM_014046031.1"/>
</dbReference>
<dbReference type="GO" id="GO:0009507">
    <property type="term" value="C:chloroplast"/>
    <property type="evidence" value="ECO:0007669"/>
    <property type="project" value="UniProtKB-SubCell"/>
</dbReference>
<dbReference type="PANTHER" id="PTHR31403">
    <property type="entry name" value="PHOSPHOLIPASE A1-IBETA2, CHLOROPLASTIC"/>
    <property type="match status" value="1"/>
</dbReference>
<keyword evidence="10" id="KW-1185">Reference proteome</keyword>